<dbReference type="Proteomes" id="UP000274541">
    <property type="component" value="Unassembled WGS sequence"/>
</dbReference>
<protein>
    <submittedName>
        <fullName evidence="1">Uncharacterized protein</fullName>
    </submittedName>
</protein>
<proteinExistence type="predicted"/>
<evidence type="ECO:0000313" key="2">
    <source>
        <dbReference type="Proteomes" id="UP000274541"/>
    </source>
</evidence>
<name>A0A3M3WIN6_PSEAP</name>
<dbReference type="EMBL" id="RBPX01000381">
    <property type="protein sequence ID" value="RMO57497.1"/>
    <property type="molecule type" value="Genomic_DNA"/>
</dbReference>
<comment type="caution">
    <text evidence="1">The sequence shown here is derived from an EMBL/GenBank/DDBJ whole genome shotgun (WGS) entry which is preliminary data.</text>
</comment>
<reference evidence="1 2" key="1">
    <citation type="submission" date="2018-08" db="EMBL/GenBank/DDBJ databases">
        <title>Recombination of ecologically and evolutionarily significant loci maintains genetic cohesion in the Pseudomonas syringae species complex.</title>
        <authorList>
            <person name="Dillon M."/>
            <person name="Thakur S."/>
            <person name="Almeida R.N.D."/>
            <person name="Weir B.S."/>
            <person name="Guttman D.S."/>
        </authorList>
    </citation>
    <scope>NUCLEOTIDE SEQUENCE [LARGE SCALE GENOMIC DNA]</scope>
    <source>
        <strain evidence="1 2">ICMP 4388</strain>
    </source>
</reference>
<evidence type="ECO:0000313" key="1">
    <source>
        <dbReference type="EMBL" id="RMO57497.1"/>
    </source>
</evidence>
<accession>A0A3M3WIN6</accession>
<gene>
    <name evidence="1" type="ORF">ALQ37_200218</name>
</gene>
<sequence length="151" mass="16473">MDASSYFYSAQLAEISGNGTQCPPAGAFAQHLDAWRWVANPISAQCFAPVAERNPPRLLKETDAGKQCSCWALSMFVSQEQGIAYLQRLEKSMKMIRKRLGDHIAHVSITPNDGVCTKADRQGHFDLHPYAAASLVARVKTISPIPSSATP</sequence>
<organism evidence="1 2">
    <name type="scientific">Pseudomonas syringae pv. aptata</name>
    <dbReference type="NCBI Taxonomy" id="83167"/>
    <lineage>
        <taxon>Bacteria</taxon>
        <taxon>Pseudomonadati</taxon>
        <taxon>Pseudomonadota</taxon>
        <taxon>Gammaproteobacteria</taxon>
        <taxon>Pseudomonadales</taxon>
        <taxon>Pseudomonadaceae</taxon>
        <taxon>Pseudomonas</taxon>
        <taxon>Pseudomonas syringae</taxon>
    </lineage>
</organism>
<dbReference type="AlphaFoldDB" id="A0A3M3WIN6"/>